<proteinExistence type="predicted"/>
<reference evidence="2 3" key="1">
    <citation type="journal article" date="2024" name="Ann. Entomol. Soc. Am.">
        <title>Genomic analyses of the southern and eastern yellowjacket wasps (Hymenoptera: Vespidae) reveal evolutionary signatures of social life.</title>
        <authorList>
            <person name="Catto M.A."/>
            <person name="Caine P.B."/>
            <person name="Orr S.E."/>
            <person name="Hunt B.G."/>
            <person name="Goodisman M.A.D."/>
        </authorList>
    </citation>
    <scope>NUCLEOTIDE SEQUENCE [LARGE SCALE GENOMIC DNA]</scope>
    <source>
        <strain evidence="2">233</strain>
        <tissue evidence="2">Head and thorax</tissue>
    </source>
</reference>
<evidence type="ECO:0000256" key="1">
    <source>
        <dbReference type="SAM" id="MobiDB-lite"/>
    </source>
</evidence>
<gene>
    <name evidence="2" type="ORF">V1478_003872</name>
</gene>
<comment type="caution">
    <text evidence="2">The sequence shown here is derived from an EMBL/GenBank/DDBJ whole genome shotgun (WGS) entry which is preliminary data.</text>
</comment>
<protein>
    <submittedName>
        <fullName evidence="2">Uncharacterized protein</fullName>
    </submittedName>
</protein>
<dbReference type="Proteomes" id="UP001607302">
    <property type="component" value="Unassembled WGS sequence"/>
</dbReference>
<organism evidence="2 3">
    <name type="scientific">Vespula squamosa</name>
    <name type="common">Southern yellow jacket</name>
    <name type="synonym">Wasp</name>
    <dbReference type="NCBI Taxonomy" id="30214"/>
    <lineage>
        <taxon>Eukaryota</taxon>
        <taxon>Metazoa</taxon>
        <taxon>Ecdysozoa</taxon>
        <taxon>Arthropoda</taxon>
        <taxon>Hexapoda</taxon>
        <taxon>Insecta</taxon>
        <taxon>Pterygota</taxon>
        <taxon>Neoptera</taxon>
        <taxon>Endopterygota</taxon>
        <taxon>Hymenoptera</taxon>
        <taxon>Apocrita</taxon>
        <taxon>Aculeata</taxon>
        <taxon>Vespoidea</taxon>
        <taxon>Vespidae</taxon>
        <taxon>Vespinae</taxon>
        <taxon>Vespula</taxon>
    </lineage>
</organism>
<evidence type="ECO:0000313" key="3">
    <source>
        <dbReference type="Proteomes" id="UP001607302"/>
    </source>
</evidence>
<accession>A0ABD2BNM1</accession>
<evidence type="ECO:0000313" key="2">
    <source>
        <dbReference type="EMBL" id="KAL2734174.1"/>
    </source>
</evidence>
<dbReference type="AlphaFoldDB" id="A0ABD2BNM1"/>
<sequence length="94" mass="10673">MYSGVREEWEMGWPDADGTSSLRNGGLSEPIDARRPSNIDIDIDREEEEEEIEESNKGRRFSLRSIAKLAGPRVVHNVLQLYTTNCCVTRNHAP</sequence>
<feature type="region of interest" description="Disordered" evidence="1">
    <location>
        <begin position="1"/>
        <end position="36"/>
    </location>
</feature>
<name>A0ABD2BNM1_VESSQ</name>
<keyword evidence="3" id="KW-1185">Reference proteome</keyword>
<dbReference type="EMBL" id="JAUDFV010000074">
    <property type="protein sequence ID" value="KAL2734174.1"/>
    <property type="molecule type" value="Genomic_DNA"/>
</dbReference>